<dbReference type="Proteomes" id="UP000576225">
    <property type="component" value="Unassembled WGS sequence"/>
</dbReference>
<proteinExistence type="predicted"/>
<protein>
    <submittedName>
        <fullName evidence="2">Uncharacterized protein</fullName>
    </submittedName>
</protein>
<dbReference type="RefSeq" id="WP_168963779.1">
    <property type="nucleotide sequence ID" value="NZ_JABAEW010000057.1"/>
</dbReference>
<keyword evidence="1" id="KW-1133">Transmembrane helix</keyword>
<dbReference type="EMBL" id="JABAEW010000057">
    <property type="protein sequence ID" value="NMD88743.1"/>
    <property type="molecule type" value="Genomic_DNA"/>
</dbReference>
<reference evidence="2 3" key="1">
    <citation type="submission" date="2020-04" db="EMBL/GenBank/DDBJ databases">
        <authorList>
            <person name="Hitch T.C.A."/>
            <person name="Wylensek D."/>
            <person name="Clavel T."/>
        </authorList>
    </citation>
    <scope>NUCLEOTIDE SEQUENCE [LARGE SCALE GENOMIC DNA]</scope>
    <source>
        <strain evidence="2 3">COR2-253-APC-1A</strain>
    </source>
</reference>
<feature type="transmembrane region" description="Helical" evidence="1">
    <location>
        <begin position="12"/>
        <end position="37"/>
    </location>
</feature>
<dbReference type="AlphaFoldDB" id="A0A848B213"/>
<comment type="caution">
    <text evidence="2">The sequence shown here is derived from an EMBL/GenBank/DDBJ whole genome shotgun (WGS) entry which is preliminary data.</text>
</comment>
<evidence type="ECO:0000313" key="3">
    <source>
        <dbReference type="Proteomes" id="UP000576225"/>
    </source>
</evidence>
<name>A0A848B213_9BACT</name>
<gene>
    <name evidence="2" type="ORF">HF882_19335</name>
</gene>
<organism evidence="2 3">
    <name type="scientific">Victivallis vadensis</name>
    <dbReference type="NCBI Taxonomy" id="172901"/>
    <lineage>
        <taxon>Bacteria</taxon>
        <taxon>Pseudomonadati</taxon>
        <taxon>Lentisphaerota</taxon>
        <taxon>Lentisphaeria</taxon>
        <taxon>Victivallales</taxon>
        <taxon>Victivallaceae</taxon>
        <taxon>Victivallis</taxon>
    </lineage>
</organism>
<evidence type="ECO:0000256" key="1">
    <source>
        <dbReference type="SAM" id="Phobius"/>
    </source>
</evidence>
<accession>A0A848B213</accession>
<keyword evidence="1" id="KW-0812">Transmembrane</keyword>
<keyword evidence="1" id="KW-0472">Membrane</keyword>
<evidence type="ECO:0000313" key="2">
    <source>
        <dbReference type="EMBL" id="NMD88743.1"/>
    </source>
</evidence>
<sequence>MPANRQKYWKFFFLWTTATLLFLFICMGIFSYALFYFSFMRCNIIHAEYVENIPCQMEIPVRYIDRWLTEYKGVAIRTRDQWNYSLRVGDSPGHMWITICRWGLGGLTVYTARYEITDSEVRKKLLELWRKANQLLPETEHTAACRTLIKAE</sequence>